<name>A0A1V4I4Q2_9FIRM</name>
<evidence type="ECO:0000256" key="4">
    <source>
        <dbReference type="ARBA" id="ARBA00023125"/>
    </source>
</evidence>
<dbReference type="Pfam" id="PF08281">
    <property type="entry name" value="Sigma70_r4_2"/>
    <property type="match status" value="1"/>
</dbReference>
<dbReference type="GO" id="GO:0016987">
    <property type="term" value="F:sigma factor activity"/>
    <property type="evidence" value="ECO:0007669"/>
    <property type="project" value="UniProtKB-KW"/>
</dbReference>
<comment type="similarity">
    <text evidence="1">Belongs to the sigma-70 factor family. ECF subfamily.</text>
</comment>
<feature type="domain" description="RNA polymerase sigma factor 70 region 4 type 2" evidence="7">
    <location>
        <begin position="109"/>
        <end position="161"/>
    </location>
</feature>
<dbReference type="SUPFAM" id="SSF88659">
    <property type="entry name" value="Sigma3 and sigma4 domains of RNA polymerase sigma factors"/>
    <property type="match status" value="1"/>
</dbReference>
<dbReference type="NCBIfam" id="TIGR02937">
    <property type="entry name" value="sigma70-ECF"/>
    <property type="match status" value="1"/>
</dbReference>
<proteinExistence type="inferred from homology"/>
<organism evidence="8 9">
    <name type="scientific">Alkalithermobacter paradoxus</name>
    <dbReference type="NCBI Taxonomy" id="29349"/>
    <lineage>
        <taxon>Bacteria</taxon>
        <taxon>Bacillati</taxon>
        <taxon>Bacillota</taxon>
        <taxon>Clostridia</taxon>
        <taxon>Peptostreptococcales</taxon>
        <taxon>Tepidibacteraceae</taxon>
        <taxon>Alkalithermobacter</taxon>
    </lineage>
</organism>
<comment type="caution">
    <text evidence="8">The sequence shown here is derived from an EMBL/GenBank/DDBJ whole genome shotgun (WGS) entry which is preliminary data.</text>
</comment>
<dbReference type="AlphaFoldDB" id="A0A1V4I4Q2"/>
<dbReference type="InterPro" id="IPR014284">
    <property type="entry name" value="RNA_pol_sigma-70_dom"/>
</dbReference>
<dbReference type="InterPro" id="IPR036388">
    <property type="entry name" value="WH-like_DNA-bd_sf"/>
</dbReference>
<reference evidence="8 9" key="1">
    <citation type="submission" date="2017-03" db="EMBL/GenBank/DDBJ databases">
        <title>Genome sequence of Clostridium thermoalcaliphilum DSM 7309.</title>
        <authorList>
            <person name="Poehlein A."/>
            <person name="Daniel R."/>
        </authorList>
    </citation>
    <scope>NUCLEOTIDE SEQUENCE [LARGE SCALE GENOMIC DNA]</scope>
    <source>
        <strain evidence="8 9">DSM 7309</strain>
    </source>
</reference>
<dbReference type="InterPro" id="IPR013325">
    <property type="entry name" value="RNA_pol_sigma_r2"/>
</dbReference>
<keyword evidence="9" id="KW-1185">Reference proteome</keyword>
<dbReference type="Gene3D" id="1.10.10.10">
    <property type="entry name" value="Winged helix-like DNA-binding domain superfamily/Winged helix DNA-binding domain"/>
    <property type="match status" value="1"/>
</dbReference>
<protein>
    <submittedName>
        <fullName evidence="8">RNA polymerase sigma factor SigX</fullName>
    </submittedName>
</protein>
<dbReference type="PANTHER" id="PTHR43133">
    <property type="entry name" value="RNA POLYMERASE ECF-TYPE SIGMA FACTO"/>
    <property type="match status" value="1"/>
</dbReference>
<dbReference type="GO" id="GO:0003677">
    <property type="term" value="F:DNA binding"/>
    <property type="evidence" value="ECO:0007669"/>
    <property type="project" value="UniProtKB-KW"/>
</dbReference>
<dbReference type="STRING" id="29349.CLOTH_17730"/>
<dbReference type="Proteomes" id="UP000190140">
    <property type="component" value="Unassembled WGS sequence"/>
</dbReference>
<dbReference type="InterPro" id="IPR007627">
    <property type="entry name" value="RNA_pol_sigma70_r2"/>
</dbReference>
<dbReference type="Gene3D" id="1.10.1740.10">
    <property type="match status" value="1"/>
</dbReference>
<dbReference type="RefSeq" id="WP_079413212.1">
    <property type="nucleotide sequence ID" value="NZ_MZGW01000009.1"/>
</dbReference>
<dbReference type="GO" id="GO:0006352">
    <property type="term" value="P:DNA-templated transcription initiation"/>
    <property type="evidence" value="ECO:0007669"/>
    <property type="project" value="InterPro"/>
</dbReference>
<dbReference type="InterPro" id="IPR013249">
    <property type="entry name" value="RNA_pol_sigma70_r4_t2"/>
</dbReference>
<evidence type="ECO:0000259" key="6">
    <source>
        <dbReference type="Pfam" id="PF04542"/>
    </source>
</evidence>
<evidence type="ECO:0000313" key="9">
    <source>
        <dbReference type="Proteomes" id="UP000190140"/>
    </source>
</evidence>
<evidence type="ECO:0000256" key="5">
    <source>
        <dbReference type="ARBA" id="ARBA00023163"/>
    </source>
</evidence>
<evidence type="ECO:0000256" key="3">
    <source>
        <dbReference type="ARBA" id="ARBA00023082"/>
    </source>
</evidence>
<keyword evidence="4" id="KW-0238">DNA-binding</keyword>
<dbReference type="InterPro" id="IPR039425">
    <property type="entry name" value="RNA_pol_sigma-70-like"/>
</dbReference>
<evidence type="ECO:0000256" key="2">
    <source>
        <dbReference type="ARBA" id="ARBA00023015"/>
    </source>
</evidence>
<keyword evidence="3" id="KW-0731">Sigma factor</keyword>
<gene>
    <name evidence="8" type="primary">sigX</name>
    <name evidence="8" type="ORF">CLOTH_17730</name>
</gene>
<sequence length="174" mass="20662">MKDPEILEIEFDKIYNTLWPKVYKFIYFRIRNEEEAKELTQEVFKRLYIQMEKDINDQKYTKSYIFTAAKHIVYDLWRRKGNKSEESLEELNQSGFDIEGKKDMIDERLILKQALNKLSKDEQDVINLRILIGYSVEETSKILNKPCGSIKSLQYRALQKLRKDLSKGGLLNGK</sequence>
<dbReference type="OrthoDB" id="9782703at2"/>
<evidence type="ECO:0000259" key="7">
    <source>
        <dbReference type="Pfam" id="PF08281"/>
    </source>
</evidence>
<accession>A0A1V4I4Q2</accession>
<dbReference type="EMBL" id="MZGW01000009">
    <property type="protein sequence ID" value="OPJ54961.1"/>
    <property type="molecule type" value="Genomic_DNA"/>
</dbReference>
<dbReference type="PANTHER" id="PTHR43133:SF8">
    <property type="entry name" value="RNA POLYMERASE SIGMA FACTOR HI_1459-RELATED"/>
    <property type="match status" value="1"/>
</dbReference>
<evidence type="ECO:0000313" key="8">
    <source>
        <dbReference type="EMBL" id="OPJ54961.1"/>
    </source>
</evidence>
<feature type="domain" description="RNA polymerase sigma-70 region 2" evidence="6">
    <location>
        <begin position="15"/>
        <end position="81"/>
    </location>
</feature>
<dbReference type="CDD" id="cd06171">
    <property type="entry name" value="Sigma70_r4"/>
    <property type="match status" value="1"/>
</dbReference>
<keyword evidence="5" id="KW-0804">Transcription</keyword>
<dbReference type="SUPFAM" id="SSF88946">
    <property type="entry name" value="Sigma2 domain of RNA polymerase sigma factors"/>
    <property type="match status" value="1"/>
</dbReference>
<evidence type="ECO:0000256" key="1">
    <source>
        <dbReference type="ARBA" id="ARBA00010641"/>
    </source>
</evidence>
<keyword evidence="2" id="KW-0805">Transcription regulation</keyword>
<dbReference type="Pfam" id="PF04542">
    <property type="entry name" value="Sigma70_r2"/>
    <property type="match status" value="1"/>
</dbReference>
<dbReference type="InterPro" id="IPR013324">
    <property type="entry name" value="RNA_pol_sigma_r3/r4-like"/>
</dbReference>